<accession>A0A1C6IN81</accession>
<reference evidence="2" key="1">
    <citation type="submission" date="2015-09" db="EMBL/GenBank/DDBJ databases">
        <authorList>
            <consortium name="Pathogen Informatics"/>
        </authorList>
    </citation>
    <scope>NUCLEOTIDE SEQUENCE</scope>
    <source>
        <strain evidence="2">2789STDY5834896</strain>
    </source>
</reference>
<dbReference type="Pfam" id="PF13673">
    <property type="entry name" value="Acetyltransf_10"/>
    <property type="match status" value="1"/>
</dbReference>
<evidence type="ECO:0000313" key="2">
    <source>
        <dbReference type="EMBL" id="SCJ71331.1"/>
    </source>
</evidence>
<organism evidence="2">
    <name type="scientific">uncultured Anaerotruncus sp</name>
    <dbReference type="NCBI Taxonomy" id="905011"/>
    <lineage>
        <taxon>Bacteria</taxon>
        <taxon>Bacillati</taxon>
        <taxon>Bacillota</taxon>
        <taxon>Clostridia</taxon>
        <taxon>Eubacteriales</taxon>
        <taxon>Oscillospiraceae</taxon>
        <taxon>Anaerotruncus</taxon>
        <taxon>environmental samples</taxon>
    </lineage>
</organism>
<keyword evidence="2" id="KW-0012">Acyltransferase</keyword>
<dbReference type="InterPro" id="IPR000182">
    <property type="entry name" value="GNAT_dom"/>
</dbReference>
<dbReference type="AlphaFoldDB" id="A0A1C6IN81"/>
<dbReference type="SUPFAM" id="SSF55729">
    <property type="entry name" value="Acyl-CoA N-acyltransferases (Nat)"/>
    <property type="match status" value="1"/>
</dbReference>
<protein>
    <submittedName>
        <fullName evidence="2">Putative acyltransferase</fullName>
    </submittedName>
</protein>
<dbReference type="InterPro" id="IPR016181">
    <property type="entry name" value="Acyl_CoA_acyltransferase"/>
</dbReference>
<dbReference type="GO" id="GO:0016747">
    <property type="term" value="F:acyltransferase activity, transferring groups other than amino-acyl groups"/>
    <property type="evidence" value="ECO:0007669"/>
    <property type="project" value="InterPro"/>
</dbReference>
<sequence length="150" mass="17066">MHIRPYQPSDIDQIAGLFYQTVHTVCAADYTPDQLAVWATGQIDKAGWDRSFRSHYTLVAVSGDTVIGFGDIDATGYLDRLYVHHRYQHQGIATALCDQLERYYPVAAITTHASITARPFFERRGYRVLRAQQVERGGLTLQNFVMQKDL</sequence>
<keyword evidence="2" id="KW-0808">Transferase</keyword>
<evidence type="ECO:0000259" key="1">
    <source>
        <dbReference type="PROSITE" id="PS51186"/>
    </source>
</evidence>
<proteinExistence type="predicted"/>
<dbReference type="InterPro" id="IPR052564">
    <property type="entry name" value="N-acetyltrans/Recomb-assoc"/>
</dbReference>
<gene>
    <name evidence="2" type="ORF">SAMEA3545359_01573</name>
</gene>
<dbReference type="Gene3D" id="3.40.630.30">
    <property type="match status" value="1"/>
</dbReference>
<dbReference type="PROSITE" id="PS51186">
    <property type="entry name" value="GNAT"/>
    <property type="match status" value="1"/>
</dbReference>
<dbReference type="PANTHER" id="PTHR43451:SF1">
    <property type="entry name" value="ACETYLTRANSFERASE"/>
    <property type="match status" value="1"/>
</dbReference>
<dbReference type="PANTHER" id="PTHR43451">
    <property type="entry name" value="ACETYLTRANSFERASE (GNAT) FAMILY PROTEIN"/>
    <property type="match status" value="1"/>
</dbReference>
<dbReference type="EMBL" id="FMHG01000001">
    <property type="protein sequence ID" value="SCJ71331.1"/>
    <property type="molecule type" value="Genomic_DNA"/>
</dbReference>
<feature type="domain" description="N-acetyltransferase" evidence="1">
    <location>
        <begin position="1"/>
        <end position="150"/>
    </location>
</feature>
<dbReference type="CDD" id="cd04301">
    <property type="entry name" value="NAT_SF"/>
    <property type="match status" value="1"/>
</dbReference>
<name>A0A1C6IN81_9FIRM</name>